<dbReference type="RefSeq" id="WP_038987623.1">
    <property type="nucleotide sequence ID" value="NZ_JWJO01000055.1"/>
</dbReference>
<dbReference type="InterPro" id="IPR025343">
    <property type="entry name" value="DUF4099"/>
</dbReference>
<dbReference type="InterPro" id="IPR025222">
    <property type="entry name" value="DUF3945"/>
</dbReference>
<name>A0A165RJY8_9FLAO</name>
<reference evidence="4 5" key="1">
    <citation type="submission" date="2016-01" db="EMBL/GenBank/DDBJ databases">
        <title>Whole genome sequencing of Myroides marinus L41.</title>
        <authorList>
            <person name="Hong K.W."/>
        </authorList>
    </citation>
    <scope>NUCLEOTIDE SEQUENCE [LARGE SCALE GENOMIC DNA]</scope>
    <source>
        <strain evidence="4 5">L41</strain>
    </source>
</reference>
<dbReference type="Pfam" id="PF13101">
    <property type="entry name" value="DUF3945"/>
    <property type="match status" value="2"/>
</dbReference>
<feature type="domain" description="DUF4099" evidence="3">
    <location>
        <begin position="141"/>
        <end position="222"/>
    </location>
</feature>
<dbReference type="OrthoDB" id="1081890at2"/>
<proteinExistence type="predicted"/>
<dbReference type="Proteomes" id="UP000076630">
    <property type="component" value="Unassembled WGS sequence"/>
</dbReference>
<feature type="region of interest" description="Disordered" evidence="1">
    <location>
        <begin position="402"/>
        <end position="430"/>
    </location>
</feature>
<evidence type="ECO:0000259" key="2">
    <source>
        <dbReference type="Pfam" id="PF13101"/>
    </source>
</evidence>
<keyword evidence="5" id="KW-1185">Reference proteome</keyword>
<evidence type="ECO:0000259" key="3">
    <source>
        <dbReference type="Pfam" id="PF13351"/>
    </source>
</evidence>
<dbReference type="AlphaFoldDB" id="A0A165RJY8"/>
<accession>A0A165RJY8</accession>
<evidence type="ECO:0008006" key="6">
    <source>
        <dbReference type="Google" id="ProtNLM"/>
    </source>
</evidence>
<evidence type="ECO:0000313" key="5">
    <source>
        <dbReference type="Proteomes" id="UP000076630"/>
    </source>
</evidence>
<evidence type="ECO:0000313" key="4">
    <source>
        <dbReference type="EMBL" id="KZE82842.1"/>
    </source>
</evidence>
<dbReference type="EMBL" id="LQNU01000042">
    <property type="protein sequence ID" value="KZE82842.1"/>
    <property type="molecule type" value="Genomic_DNA"/>
</dbReference>
<dbReference type="Pfam" id="PF13351">
    <property type="entry name" value="DUF4099"/>
    <property type="match status" value="1"/>
</dbReference>
<gene>
    <name evidence="4" type="ORF">AV926_06290</name>
</gene>
<feature type="domain" description="DUF3945" evidence="2">
    <location>
        <begin position="282"/>
        <end position="335"/>
    </location>
</feature>
<feature type="domain" description="DUF3945" evidence="2">
    <location>
        <begin position="354"/>
        <end position="402"/>
    </location>
</feature>
<evidence type="ECO:0000256" key="1">
    <source>
        <dbReference type="SAM" id="MobiDB-lite"/>
    </source>
</evidence>
<sequence>MEARKNNESKHDILLVSDSKDNKIKAVQGLSENGDLKSAPVRKNNLNSFLRLDKSGDFFSNFFTNFFSQLNEPTRFSFFKVPEDSAIGLSKQMQSELDQKNTLDHQLYLTHRVDPEKMIQSLDNKNSESIAPSKEYNPYKFNINDINWTSLNQLGLSREKLEEMDLLEPLLKGYKTKDLVQVNLDLGSAEFSLDARLGLKKAPNGEVVMTLEGVKKYPNLNVPFQGHEFSREDKHNLLKTGNMGRVVDLLDPETNSYIPSVVSVDKLTNNIVVTSVEKIQIPQHIKGVDLSNDQLEGLKQGKPVLVQAMSSAKGNPFDAEIQYNAAKGHIEFLFDRVNKNKKLSKNEDLKTFRGKTLDDNQYKELLGGKTVAIDGLIDKRGKPYKGYINYDAVNQRTNFSFTDPSNPKAHMSQTQNKEQAQNKKAGLRPT</sequence>
<organism evidence="4 5">
    <name type="scientific">Myroides marinus</name>
    <dbReference type="NCBI Taxonomy" id="703342"/>
    <lineage>
        <taxon>Bacteria</taxon>
        <taxon>Pseudomonadati</taxon>
        <taxon>Bacteroidota</taxon>
        <taxon>Flavobacteriia</taxon>
        <taxon>Flavobacteriales</taxon>
        <taxon>Flavobacteriaceae</taxon>
        <taxon>Myroides</taxon>
    </lineage>
</organism>
<protein>
    <recommendedName>
        <fullName evidence="6">DUF3945 domain-containing protein</fullName>
    </recommendedName>
</protein>
<comment type="caution">
    <text evidence="4">The sequence shown here is derived from an EMBL/GenBank/DDBJ whole genome shotgun (WGS) entry which is preliminary data.</text>
</comment>
<feature type="compositionally biased region" description="Polar residues" evidence="1">
    <location>
        <begin position="402"/>
        <end position="419"/>
    </location>
</feature>